<dbReference type="PANTHER" id="PTHR13490:SF0">
    <property type="entry name" value="SMALL RIBOSOMAL SUBUNIT PROTEIN MS35"/>
    <property type="match status" value="1"/>
</dbReference>
<dbReference type="Pfam" id="PF10213">
    <property type="entry name" value="MRP-S28"/>
    <property type="match status" value="1"/>
</dbReference>
<proteinExistence type="predicted"/>
<dbReference type="GO" id="GO:0003735">
    <property type="term" value="F:structural constituent of ribosome"/>
    <property type="evidence" value="ECO:0007669"/>
    <property type="project" value="InterPro"/>
</dbReference>
<dbReference type="OrthoDB" id="283424at2759"/>
<dbReference type="GO" id="GO:0032543">
    <property type="term" value="P:mitochondrial translation"/>
    <property type="evidence" value="ECO:0007669"/>
    <property type="project" value="InterPro"/>
</dbReference>
<dbReference type="GO" id="GO:0005763">
    <property type="term" value="C:mitochondrial small ribosomal subunit"/>
    <property type="evidence" value="ECO:0007669"/>
    <property type="project" value="TreeGrafter"/>
</dbReference>
<protein>
    <recommendedName>
        <fullName evidence="1">Small ribosomal subunit protein mS35 mitochondrial conserved domain-containing protein</fullName>
    </recommendedName>
</protein>
<organism evidence="2 3">
    <name type="scientific">Dracunculus medinensis</name>
    <name type="common">Guinea worm</name>
    <dbReference type="NCBI Taxonomy" id="318479"/>
    <lineage>
        <taxon>Eukaryota</taxon>
        <taxon>Metazoa</taxon>
        <taxon>Ecdysozoa</taxon>
        <taxon>Nematoda</taxon>
        <taxon>Chromadorea</taxon>
        <taxon>Rhabditida</taxon>
        <taxon>Spirurina</taxon>
        <taxon>Dracunculoidea</taxon>
        <taxon>Dracunculidae</taxon>
        <taxon>Dracunculus</taxon>
    </lineage>
</organism>
<evidence type="ECO:0000259" key="1">
    <source>
        <dbReference type="Pfam" id="PF10213"/>
    </source>
</evidence>
<sequence length="278" mass="32492">MVPKEKTRARKALEKLIGRLAPQERIRPDFEEILAVRNPRSKEMITDQDWPSIWPVAASFRSSVVPLPVRMGYRRKPEKRIPFKTIPNFLHLTPAAIERHCKAIKKFCTQWPQEMSSSLVDEYLPLIISYSDFIHQGNSIRDNRCRIITVMFKLNKLITNERAREKFIRLIGNRYDGQTDSITIVTDRCFTRKQNRSYAEYLITALFHESLKVEPWEKLADRKDAIEVKFEGSAAEKHVIEIIHQITSKSKETEDSVREYGQEMRNLLGIPFLNHPGN</sequence>
<dbReference type="STRING" id="318479.A0A3P7QB62"/>
<dbReference type="InterPro" id="IPR019349">
    <property type="entry name" value="Ribosomal_mS35_mit"/>
</dbReference>
<gene>
    <name evidence="2" type="ORF">DME_LOCUS9711</name>
</gene>
<dbReference type="InterPro" id="IPR039848">
    <property type="entry name" value="Ribosomal_mS35_mt"/>
</dbReference>
<accession>A0A3P7QB62</accession>
<evidence type="ECO:0000313" key="3">
    <source>
        <dbReference type="Proteomes" id="UP000274756"/>
    </source>
</evidence>
<evidence type="ECO:0000313" key="2">
    <source>
        <dbReference type="EMBL" id="VDN59738.1"/>
    </source>
</evidence>
<dbReference type="PANTHER" id="PTHR13490">
    <property type="entry name" value="MITOCHONDRIAL 28S RIBOSOMAL PROTEIN S28"/>
    <property type="match status" value="1"/>
</dbReference>
<feature type="domain" description="Small ribosomal subunit protein mS35 mitochondrial conserved" evidence="1">
    <location>
        <begin position="142"/>
        <end position="212"/>
    </location>
</feature>
<keyword evidence="3" id="KW-1185">Reference proteome</keyword>
<reference evidence="2 3" key="1">
    <citation type="submission" date="2018-11" db="EMBL/GenBank/DDBJ databases">
        <authorList>
            <consortium name="Pathogen Informatics"/>
        </authorList>
    </citation>
    <scope>NUCLEOTIDE SEQUENCE [LARGE SCALE GENOMIC DNA]</scope>
</reference>
<dbReference type="AlphaFoldDB" id="A0A3P7QB62"/>
<dbReference type="Proteomes" id="UP000274756">
    <property type="component" value="Unassembled WGS sequence"/>
</dbReference>
<name>A0A3P7QB62_DRAME</name>
<dbReference type="EMBL" id="UYYG01001189">
    <property type="protein sequence ID" value="VDN59738.1"/>
    <property type="molecule type" value="Genomic_DNA"/>
</dbReference>